<feature type="region of interest" description="Disordered" evidence="1">
    <location>
        <begin position="16"/>
        <end position="53"/>
    </location>
</feature>
<comment type="caution">
    <text evidence="3">The sequence shown here is derived from an EMBL/GenBank/DDBJ whole genome shotgun (WGS) entry which is preliminary data.</text>
</comment>
<feature type="transmembrane region" description="Helical" evidence="2">
    <location>
        <begin position="274"/>
        <end position="299"/>
    </location>
</feature>
<feature type="transmembrane region" description="Helical" evidence="2">
    <location>
        <begin position="367"/>
        <end position="388"/>
    </location>
</feature>
<feature type="transmembrane region" description="Helical" evidence="2">
    <location>
        <begin position="319"/>
        <end position="346"/>
    </location>
</feature>
<sequence length="735" mass="79695">MQPTLVRLKTGEIAVRVPEPAPTEAVASPRPRKTKRTPSGRPKVPPPPAPTASAEELADFEKHVWHGCFLCVIYLPRNMKRCQETIENVVGHGFPPPFMMPGVTPRPGDTVHDCVCRAHHTAISWYLAKGLDSRYHMFVLEDDAQFVFDDAAERVKVALDSLETWGKWGSLHIGHIPMGPIYPLPNGLARSMNPCTSHAYVLNRRTVRSIHAFVPERLWKRPMMVEGHWAYPADERFAMLPTVATQSVMPKEMASIPIVRSVCSLQSGERCATCFAFFQTLSAICLSAWLLLVAVRWPLSVLRRAELQADGDNAPPCKLVPHALSITLAAWLTVTVLVLHTCYYAARRFTCAFAERRHWRTFLLDTARTALGLAVAAAFEFGYVLHVQPSVSTLRHGDELGIDALSRAASALLVVPVFVWPLALALHAAVADRAGQHRRLQAIAVSGRYSDPLSFLPSAGIGFDAEEQAMLNRALASIVRPPSLLPMPSFRLKPQAQTTSLLASRSVNGSCVSLDALDASASGALVPLSRRDRTASTGALSAHSEAFTTDGDGAGDSAREALRALEEAVAAADSPERLQAQPARLSWWLAQAVLWTVAVSFSELCVLGACQLLGSNGPVELAAIAIARLLPWSCTAKEVGLCALGRLVVLLLATTLVDAQLRCAHLQHQSELVRARAYDELGGHISRASSHVDMAGLTRSAQPSPGRPGAPRDGADLTPTSARRFDGRRGAQEMV</sequence>
<accession>A0A8J5XA77</accession>
<evidence type="ECO:0000313" key="4">
    <source>
        <dbReference type="Proteomes" id="UP000751190"/>
    </source>
</evidence>
<keyword evidence="2" id="KW-0812">Transmembrane</keyword>
<evidence type="ECO:0000256" key="2">
    <source>
        <dbReference type="SAM" id="Phobius"/>
    </source>
</evidence>
<evidence type="ECO:0000256" key="1">
    <source>
        <dbReference type="SAM" id="MobiDB-lite"/>
    </source>
</evidence>
<feature type="transmembrane region" description="Helical" evidence="2">
    <location>
        <begin position="408"/>
        <end position="430"/>
    </location>
</feature>
<keyword evidence="2" id="KW-1133">Transmembrane helix</keyword>
<keyword evidence="4" id="KW-1185">Reference proteome</keyword>
<dbReference type="EMBL" id="JAGTXO010000041">
    <property type="protein sequence ID" value="KAG8459435.1"/>
    <property type="molecule type" value="Genomic_DNA"/>
</dbReference>
<dbReference type="OrthoDB" id="10464679at2759"/>
<dbReference type="Proteomes" id="UP000751190">
    <property type="component" value="Unassembled WGS sequence"/>
</dbReference>
<name>A0A8J5XA77_DIALT</name>
<reference evidence="3" key="1">
    <citation type="submission" date="2021-05" db="EMBL/GenBank/DDBJ databases">
        <title>The genome of the haptophyte Pavlova lutheri (Diacronema luteri, Pavlovales) - a model for lipid biosynthesis in eukaryotic algae.</title>
        <authorList>
            <person name="Hulatt C.J."/>
            <person name="Posewitz M.C."/>
        </authorList>
    </citation>
    <scope>NUCLEOTIDE SEQUENCE</scope>
    <source>
        <strain evidence="3">NIVA-4/92</strain>
    </source>
</reference>
<proteinExistence type="predicted"/>
<feature type="region of interest" description="Disordered" evidence="1">
    <location>
        <begin position="697"/>
        <end position="735"/>
    </location>
</feature>
<feature type="compositionally biased region" description="Basic and acidic residues" evidence="1">
    <location>
        <begin position="723"/>
        <end position="735"/>
    </location>
</feature>
<organism evidence="3 4">
    <name type="scientific">Diacronema lutheri</name>
    <name type="common">Unicellular marine alga</name>
    <name type="synonym">Monochrysis lutheri</name>
    <dbReference type="NCBI Taxonomy" id="2081491"/>
    <lineage>
        <taxon>Eukaryota</taxon>
        <taxon>Haptista</taxon>
        <taxon>Haptophyta</taxon>
        <taxon>Pavlovophyceae</taxon>
        <taxon>Pavlovales</taxon>
        <taxon>Pavlovaceae</taxon>
        <taxon>Diacronema</taxon>
    </lineage>
</organism>
<keyword evidence="2" id="KW-0472">Membrane</keyword>
<dbReference type="AlphaFoldDB" id="A0A8J5XA77"/>
<evidence type="ECO:0000313" key="3">
    <source>
        <dbReference type="EMBL" id="KAG8459435.1"/>
    </source>
</evidence>
<gene>
    <name evidence="3" type="ORF">KFE25_013071</name>
</gene>
<protein>
    <submittedName>
        <fullName evidence="3">Uncharacterized protein</fullName>
    </submittedName>
</protein>